<proteinExistence type="predicted"/>
<keyword evidence="1" id="KW-1185">Reference proteome</keyword>
<organism evidence="1 2">
    <name type="scientific">Romanomermis culicivorax</name>
    <name type="common">Nematode worm</name>
    <dbReference type="NCBI Taxonomy" id="13658"/>
    <lineage>
        <taxon>Eukaryota</taxon>
        <taxon>Metazoa</taxon>
        <taxon>Ecdysozoa</taxon>
        <taxon>Nematoda</taxon>
        <taxon>Enoplea</taxon>
        <taxon>Dorylaimia</taxon>
        <taxon>Mermithida</taxon>
        <taxon>Mermithoidea</taxon>
        <taxon>Mermithidae</taxon>
        <taxon>Romanomermis</taxon>
    </lineage>
</organism>
<name>A0A915LB20_ROMCU</name>
<dbReference type="WBParaSite" id="nRc.2.0.1.t47558-RA">
    <property type="protein sequence ID" value="nRc.2.0.1.t47558-RA"/>
    <property type="gene ID" value="nRc.2.0.1.g47558"/>
</dbReference>
<evidence type="ECO:0000313" key="2">
    <source>
        <dbReference type="WBParaSite" id="nRc.2.0.1.t47558-RA"/>
    </source>
</evidence>
<dbReference type="AlphaFoldDB" id="A0A915LB20"/>
<reference evidence="2" key="1">
    <citation type="submission" date="2022-11" db="UniProtKB">
        <authorList>
            <consortium name="WormBaseParasite"/>
        </authorList>
    </citation>
    <scope>IDENTIFICATION</scope>
</reference>
<evidence type="ECO:0000313" key="1">
    <source>
        <dbReference type="Proteomes" id="UP000887565"/>
    </source>
</evidence>
<accession>A0A915LB20</accession>
<sequence length="23" mass="2800">MSSGVRNYLDRFKWLTCSFAMWT</sequence>
<protein>
    <submittedName>
        <fullName evidence="2">Uncharacterized protein</fullName>
    </submittedName>
</protein>
<dbReference type="Proteomes" id="UP000887565">
    <property type="component" value="Unplaced"/>
</dbReference>